<comment type="caution">
    <text evidence="1">Lacks conserved residue(s) required for the propagation of feature annotation.</text>
</comment>
<reference evidence="3 4" key="1">
    <citation type="submission" date="2016-10" db="EMBL/GenBank/DDBJ databases">
        <authorList>
            <person name="Varghese N."/>
            <person name="Submissions S."/>
        </authorList>
    </citation>
    <scope>NUCLEOTIDE SEQUENCE [LARGE SCALE GENOMIC DNA]</scope>
    <source>
        <strain evidence="3 4">DSM 16392</strain>
    </source>
</reference>
<dbReference type="InterPro" id="IPR036850">
    <property type="entry name" value="NDK-like_dom_sf"/>
</dbReference>
<evidence type="ECO:0000256" key="1">
    <source>
        <dbReference type="PROSITE-ProRule" id="PRU00706"/>
    </source>
</evidence>
<gene>
    <name evidence="3" type="ORF">SAMN04488518_104301</name>
</gene>
<organism evidence="3 4">
    <name type="scientific">Pseudovibrio ascidiaceicola</name>
    <dbReference type="NCBI Taxonomy" id="285279"/>
    <lineage>
        <taxon>Bacteria</taxon>
        <taxon>Pseudomonadati</taxon>
        <taxon>Pseudomonadota</taxon>
        <taxon>Alphaproteobacteria</taxon>
        <taxon>Hyphomicrobiales</taxon>
        <taxon>Stappiaceae</taxon>
        <taxon>Pseudovibrio</taxon>
    </lineage>
</organism>
<dbReference type="InterPro" id="IPR034907">
    <property type="entry name" value="NDK-like_dom"/>
</dbReference>
<sequence>MEHNMILVKPDVSNQERYVEAISTDLLESGYEIVAVRYKQLSSKEFEDHFICKNSQHLAYMTSGPIAAILYRGHSAVGFGRSYKFQFRKQHSTDKLKNILHSTEPGNEFAAQFELFFSNLNITDYHQFADQGVCLDELNEVQPRELPNLASFNLIAANNEEASSPQFRRISSLKNCRYVGYRERIHTNMELLRYRRKTDLGAGDMPEVRVLLLHDLQEYSQRIRHLKETHEVQGVVCYRPKFTLLETETLRTAILENNLLCVGGSFGEGLPGSIRASQELADMFDAHFERN</sequence>
<dbReference type="SMART" id="SM00562">
    <property type="entry name" value="NDK"/>
    <property type="match status" value="1"/>
</dbReference>
<keyword evidence="4" id="KW-1185">Reference proteome</keyword>
<dbReference type="SUPFAM" id="SSF54919">
    <property type="entry name" value="Nucleoside diphosphate kinase, NDK"/>
    <property type="match status" value="1"/>
</dbReference>
<evidence type="ECO:0000313" key="3">
    <source>
        <dbReference type="EMBL" id="SFK36724.1"/>
    </source>
</evidence>
<proteinExistence type="inferred from homology"/>
<feature type="domain" description="Nucleoside diphosphate kinase-like" evidence="2">
    <location>
        <begin position="1"/>
        <end position="124"/>
    </location>
</feature>
<dbReference type="EMBL" id="FOSK01000004">
    <property type="protein sequence ID" value="SFK36724.1"/>
    <property type="molecule type" value="Genomic_DNA"/>
</dbReference>
<accession>A0A1I3YXX7</accession>
<dbReference type="PROSITE" id="PS51374">
    <property type="entry name" value="NDPK_LIKE"/>
    <property type="match status" value="1"/>
</dbReference>
<protein>
    <submittedName>
        <fullName evidence="3">Nucleoside diphosphate kinase</fullName>
    </submittedName>
</protein>
<evidence type="ECO:0000313" key="4">
    <source>
        <dbReference type="Proteomes" id="UP000199598"/>
    </source>
</evidence>
<keyword evidence="3" id="KW-0418">Kinase</keyword>
<dbReference type="RefSeq" id="WP_093518948.1">
    <property type="nucleotide sequence ID" value="NZ_FOSK01000004.1"/>
</dbReference>
<comment type="caution">
    <text evidence="3">The sequence shown here is derived from an EMBL/GenBank/DDBJ whole genome shotgun (WGS) entry which is preliminary data.</text>
</comment>
<dbReference type="Proteomes" id="UP000199598">
    <property type="component" value="Unassembled WGS sequence"/>
</dbReference>
<comment type="similarity">
    <text evidence="1">Belongs to the NDK family.</text>
</comment>
<name>A0A1I3YXX7_9HYPH</name>
<evidence type="ECO:0000259" key="2">
    <source>
        <dbReference type="SMART" id="SM00562"/>
    </source>
</evidence>
<keyword evidence="3" id="KW-0808">Transferase</keyword>
<dbReference type="Pfam" id="PF00334">
    <property type="entry name" value="NDK"/>
    <property type="match status" value="1"/>
</dbReference>
<dbReference type="GO" id="GO:0016301">
    <property type="term" value="F:kinase activity"/>
    <property type="evidence" value="ECO:0007669"/>
    <property type="project" value="UniProtKB-KW"/>
</dbReference>
<dbReference type="Gene3D" id="3.30.70.141">
    <property type="entry name" value="Nucleoside diphosphate kinase-like domain"/>
    <property type="match status" value="1"/>
</dbReference>